<dbReference type="GeneTree" id="ENSGT00940000160500"/>
<reference evidence="1" key="1">
    <citation type="submission" date="2025-08" db="UniProtKB">
        <authorList>
            <consortium name="Ensembl"/>
        </authorList>
    </citation>
    <scope>IDENTIFICATION</scope>
</reference>
<dbReference type="Ensembl" id="ENSKMAT00000006070.1">
    <property type="protein sequence ID" value="ENSKMAP00000005966.1"/>
    <property type="gene ID" value="ENSKMAG00000004522.1"/>
</dbReference>
<dbReference type="InterPro" id="IPR032675">
    <property type="entry name" value="LRR_dom_sf"/>
</dbReference>
<accession>A0A3Q2ZQJ2</accession>
<reference evidence="1" key="2">
    <citation type="submission" date="2025-09" db="UniProtKB">
        <authorList>
            <consortium name="Ensembl"/>
        </authorList>
    </citation>
    <scope>IDENTIFICATION</scope>
</reference>
<evidence type="ECO:0000313" key="2">
    <source>
        <dbReference type="Proteomes" id="UP000264800"/>
    </source>
</evidence>
<dbReference type="Proteomes" id="UP000264800">
    <property type="component" value="Unplaced"/>
</dbReference>
<organism evidence="1 2">
    <name type="scientific">Kryptolebias marmoratus</name>
    <name type="common">Mangrove killifish</name>
    <name type="synonym">Rivulus marmoratus</name>
    <dbReference type="NCBI Taxonomy" id="37003"/>
    <lineage>
        <taxon>Eukaryota</taxon>
        <taxon>Metazoa</taxon>
        <taxon>Chordata</taxon>
        <taxon>Craniata</taxon>
        <taxon>Vertebrata</taxon>
        <taxon>Euteleostomi</taxon>
        <taxon>Actinopterygii</taxon>
        <taxon>Neopterygii</taxon>
        <taxon>Teleostei</taxon>
        <taxon>Neoteleostei</taxon>
        <taxon>Acanthomorphata</taxon>
        <taxon>Ovalentaria</taxon>
        <taxon>Atherinomorphae</taxon>
        <taxon>Cyprinodontiformes</taxon>
        <taxon>Rivulidae</taxon>
        <taxon>Kryptolebias</taxon>
    </lineage>
</organism>
<proteinExistence type="predicted"/>
<keyword evidence="2" id="KW-1185">Reference proteome</keyword>
<dbReference type="AlphaFoldDB" id="A0A3Q2ZQJ2"/>
<sequence length="262" mass="29967">MCVSPYVLQTVPLAKCHLSSFIHDLNKHCLYHNTKNYYKKKSLSFRFVISDFPVNQICILDAVCVVSLVIFFRSVQPLLRCCQRSALLLVARRQSSSSSASPFTLLSRYVGHSDWYRPNRWGKFSWDFLEHKDTSIEEVDMSYTLINYRGMTNLWTQHHLRTLKLRGCPEVDDWFLAGLHNFQDTLEELDISHCPLITTGGLAALRNLTALKRLNVSSLPKVSSPELVFILLEEMLPKCQITADNCDYSLMQQGVGDTGGQR</sequence>
<dbReference type="Gene3D" id="3.80.10.10">
    <property type="entry name" value="Ribonuclease Inhibitor"/>
    <property type="match status" value="1"/>
</dbReference>
<dbReference type="STRING" id="37003.ENSKMAP00000005966"/>
<name>A0A3Q2ZQJ2_KRYMA</name>
<evidence type="ECO:0000313" key="1">
    <source>
        <dbReference type="Ensembl" id="ENSKMAP00000005966.1"/>
    </source>
</evidence>
<dbReference type="SUPFAM" id="SSF52047">
    <property type="entry name" value="RNI-like"/>
    <property type="match status" value="1"/>
</dbReference>
<protein>
    <submittedName>
        <fullName evidence="1">Distal membrane arm assembly component 2</fullName>
    </submittedName>
</protein>